<evidence type="ECO:0000256" key="3">
    <source>
        <dbReference type="ARBA" id="ARBA00022555"/>
    </source>
</evidence>
<dbReference type="GO" id="GO:0006412">
    <property type="term" value="P:translation"/>
    <property type="evidence" value="ECO:0007669"/>
    <property type="project" value="UniProtKB-KW"/>
</dbReference>
<reference evidence="15 16" key="1">
    <citation type="submission" date="2018-03" db="EMBL/GenBank/DDBJ databases">
        <title>Phenotypic and genomic properties of Cyclonatronum proteinivorum gen. nov., sp. nov., a haloalkaliphilic bacteroidete from soda lakes possessing Na+-translocating rhodopsin.</title>
        <authorList>
            <person name="Toshchakov S.V."/>
            <person name="Korzhenkov A."/>
            <person name="Samarov N.I."/>
            <person name="Kublanov I.V."/>
            <person name="Muntyan M.S."/>
            <person name="Sorokin D.Y."/>
        </authorList>
    </citation>
    <scope>NUCLEOTIDE SEQUENCE [LARGE SCALE GENOMIC DNA]</scope>
    <source>
        <strain evidence="15 16">Omega</strain>
    </source>
</reference>
<dbReference type="Gene3D" id="3.40.50.300">
    <property type="entry name" value="P-loop containing nucleotide triphosphate hydrolases"/>
    <property type="match status" value="2"/>
</dbReference>
<feature type="compositionally biased region" description="Basic and acidic residues" evidence="13">
    <location>
        <begin position="539"/>
        <end position="548"/>
    </location>
</feature>
<dbReference type="AlphaFoldDB" id="A0A345UFY2"/>
<protein>
    <submittedName>
        <fullName evidence="15">ATP-binding cassette, subfamily F, uup</fullName>
    </submittedName>
</protein>
<evidence type="ECO:0000256" key="6">
    <source>
        <dbReference type="ARBA" id="ARBA00022741"/>
    </source>
</evidence>
<dbReference type="SUPFAM" id="SSF52540">
    <property type="entry name" value="P-loop containing nucleoside triphosphate hydrolases"/>
    <property type="match status" value="2"/>
</dbReference>
<evidence type="ECO:0000313" key="15">
    <source>
        <dbReference type="EMBL" id="AXI99383.1"/>
    </source>
</evidence>
<dbReference type="Pfam" id="PF00005">
    <property type="entry name" value="ABC_tran"/>
    <property type="match status" value="2"/>
</dbReference>
<dbReference type="FunFam" id="3.40.50.300:FF:000183">
    <property type="entry name" value="ABC transporter ATP-binding protein yjjK"/>
    <property type="match status" value="1"/>
</dbReference>
<sequence length="637" mass="72240">MTYLSVENLSKSFGIKPLFSGITFGLSRGDKTALVAPNGTGKSTLLKVLAGKETADSGEVMVRNGIRLAWLEQEPALDNALTIREYIGRAGSETAAIIQRYEAAVQAQTENYSEQTQQAFDAALAAMEAAGAWDYEQRMESILSKLGITQLDQSISTLSGGERKRVALAFALLENPDLLLLDEPTNHLDVEMIEWLETWLIKSTVTLLMVTHDRYFLDRICTHIIEIDAGRLYHHKGNYSYYLEKKAERQEIEQVEIGKAGQLLKKELEWMRRSPKARTTKSKSRISAFYETEKKAKQKTDDSQLRLEVSMTRIGGKVLELEGVNKCFGDTVILKDFSYEFQRGERIGIIGRNGVGKSTFLNMLTGEEPVDSGWLDSGTTLVYGHYKQRVVDFDEERRVIDIIKDVAEYIELADGNRISASQFLEHFMFPGKMQYTPVGKLSGGERRRLALMMVLIKNPNFLILDEPTNDLDLITLNRLEEFLLDFKGCLIIVSHDRFFMDKLVQHYFVFEGDGVVRDFNGTWYEYRQEQEALEAEARERKNAERDKLQQGAEKSGAARAASGRKGLSFKERKRYEKLEAEIEKVTASREEVEAAMNQTGLSPEEITRLAAQYAEIGEALESLEIEWLELAERAEET</sequence>
<dbReference type="GO" id="GO:0000049">
    <property type="term" value="F:tRNA binding"/>
    <property type="evidence" value="ECO:0007669"/>
    <property type="project" value="UniProtKB-KW"/>
</dbReference>
<keyword evidence="6" id="KW-0547">Nucleotide-binding</keyword>
<dbReference type="InterPro" id="IPR027417">
    <property type="entry name" value="P-loop_NTPase"/>
</dbReference>
<feature type="region of interest" description="Disordered" evidence="13">
    <location>
        <begin position="539"/>
        <end position="565"/>
    </location>
</feature>
<dbReference type="InterPro" id="IPR037118">
    <property type="entry name" value="Val-tRNA_synth_C_sf"/>
</dbReference>
<accession>A0A345UFY2</accession>
<dbReference type="KEGG" id="cprv:CYPRO_0096"/>
<dbReference type="GO" id="GO:0019843">
    <property type="term" value="F:rRNA binding"/>
    <property type="evidence" value="ECO:0007669"/>
    <property type="project" value="UniProtKB-KW"/>
</dbReference>
<dbReference type="GO" id="GO:0016887">
    <property type="term" value="F:ATP hydrolysis activity"/>
    <property type="evidence" value="ECO:0007669"/>
    <property type="project" value="InterPro"/>
</dbReference>
<keyword evidence="5" id="KW-0677">Repeat</keyword>
<evidence type="ECO:0000256" key="11">
    <source>
        <dbReference type="ARBA" id="ARBA00022917"/>
    </source>
</evidence>
<keyword evidence="16" id="KW-1185">Reference proteome</keyword>
<gene>
    <name evidence="15" type="ORF">CYPRO_0096</name>
</gene>
<proteinExistence type="inferred from homology"/>
<feature type="domain" description="ABC transporter" evidence="14">
    <location>
        <begin position="319"/>
        <end position="545"/>
    </location>
</feature>
<dbReference type="GO" id="GO:0003677">
    <property type="term" value="F:DNA binding"/>
    <property type="evidence" value="ECO:0007669"/>
    <property type="project" value="InterPro"/>
</dbReference>
<dbReference type="PROSITE" id="PS50893">
    <property type="entry name" value="ABC_TRANSPORTER_2"/>
    <property type="match status" value="2"/>
</dbReference>
<feature type="coiled-coil region" evidence="12">
    <location>
        <begin position="575"/>
        <end position="626"/>
    </location>
</feature>
<feature type="compositionally biased region" description="Low complexity" evidence="13">
    <location>
        <begin position="551"/>
        <end position="565"/>
    </location>
</feature>
<dbReference type="PANTHER" id="PTHR42855">
    <property type="entry name" value="ABC TRANSPORTER ATP-BINDING SUBUNIT"/>
    <property type="match status" value="1"/>
</dbReference>
<keyword evidence="7" id="KW-0378">Hydrolase</keyword>
<dbReference type="InterPro" id="IPR051309">
    <property type="entry name" value="ABCF_ATPase"/>
</dbReference>
<dbReference type="GO" id="GO:0005524">
    <property type="term" value="F:ATP binding"/>
    <property type="evidence" value="ECO:0007669"/>
    <property type="project" value="UniProtKB-KW"/>
</dbReference>
<keyword evidence="12" id="KW-0175">Coiled coil</keyword>
<keyword evidence="3" id="KW-0820">tRNA-binding</keyword>
<evidence type="ECO:0000259" key="14">
    <source>
        <dbReference type="PROSITE" id="PS50893"/>
    </source>
</evidence>
<dbReference type="Proteomes" id="UP000254808">
    <property type="component" value="Chromosome"/>
</dbReference>
<keyword evidence="9" id="KW-0810">Translation regulation</keyword>
<evidence type="ECO:0000256" key="4">
    <source>
        <dbReference type="ARBA" id="ARBA00022730"/>
    </source>
</evidence>
<name>A0A345UFY2_9BACT</name>
<evidence type="ECO:0000256" key="10">
    <source>
        <dbReference type="ARBA" id="ARBA00022884"/>
    </source>
</evidence>
<evidence type="ECO:0000256" key="7">
    <source>
        <dbReference type="ARBA" id="ARBA00022801"/>
    </source>
</evidence>
<dbReference type="EMBL" id="CP027806">
    <property type="protein sequence ID" value="AXI99383.1"/>
    <property type="molecule type" value="Genomic_DNA"/>
</dbReference>
<dbReference type="Gene3D" id="1.10.287.380">
    <property type="entry name" value="Valyl-tRNA synthetase, C-terminal domain"/>
    <property type="match status" value="1"/>
</dbReference>
<dbReference type="OrthoDB" id="1521973at2"/>
<keyword evidence="10" id="KW-0694">RNA-binding</keyword>
<dbReference type="PANTHER" id="PTHR42855:SF1">
    <property type="entry name" value="ABC TRANSPORTER DOMAIN-CONTAINING PROTEIN"/>
    <property type="match status" value="1"/>
</dbReference>
<dbReference type="InterPro" id="IPR003593">
    <property type="entry name" value="AAA+_ATPase"/>
</dbReference>
<dbReference type="RefSeq" id="WP_114982626.1">
    <property type="nucleotide sequence ID" value="NZ_CP027806.1"/>
</dbReference>
<evidence type="ECO:0000256" key="2">
    <source>
        <dbReference type="ARBA" id="ARBA00022490"/>
    </source>
</evidence>
<feature type="domain" description="ABC transporter" evidence="14">
    <location>
        <begin position="4"/>
        <end position="254"/>
    </location>
</feature>
<dbReference type="FunFam" id="3.40.50.300:FF:000011">
    <property type="entry name" value="Putative ABC transporter ATP-binding component"/>
    <property type="match status" value="1"/>
</dbReference>
<evidence type="ECO:0000313" key="16">
    <source>
        <dbReference type="Proteomes" id="UP000254808"/>
    </source>
</evidence>
<evidence type="ECO:0000256" key="12">
    <source>
        <dbReference type="SAM" id="Coils"/>
    </source>
</evidence>
<dbReference type="InterPro" id="IPR032524">
    <property type="entry name" value="ABC_tran_C"/>
</dbReference>
<evidence type="ECO:0000256" key="9">
    <source>
        <dbReference type="ARBA" id="ARBA00022845"/>
    </source>
</evidence>
<dbReference type="InterPro" id="IPR032781">
    <property type="entry name" value="ABC_tran_Xtn"/>
</dbReference>
<dbReference type="CDD" id="cd03221">
    <property type="entry name" value="ABCF_EF-3"/>
    <property type="match status" value="2"/>
</dbReference>
<evidence type="ECO:0000256" key="8">
    <source>
        <dbReference type="ARBA" id="ARBA00022840"/>
    </source>
</evidence>
<comment type="similarity">
    <text evidence="1">Belongs to the ABC transporter superfamily. ABCF family. Translational throttle EttA subfamily.</text>
</comment>
<dbReference type="Pfam" id="PF16326">
    <property type="entry name" value="ABC_tran_CTD"/>
    <property type="match status" value="1"/>
</dbReference>
<evidence type="ECO:0000256" key="1">
    <source>
        <dbReference type="ARBA" id="ARBA00005868"/>
    </source>
</evidence>
<keyword evidence="11" id="KW-0648">Protein biosynthesis</keyword>
<evidence type="ECO:0000256" key="13">
    <source>
        <dbReference type="SAM" id="MobiDB-lite"/>
    </source>
</evidence>
<dbReference type="GO" id="GO:0006417">
    <property type="term" value="P:regulation of translation"/>
    <property type="evidence" value="ECO:0007669"/>
    <property type="project" value="UniProtKB-KW"/>
</dbReference>
<keyword evidence="8 15" id="KW-0067">ATP-binding</keyword>
<dbReference type="InterPro" id="IPR003439">
    <property type="entry name" value="ABC_transporter-like_ATP-bd"/>
</dbReference>
<organism evidence="15 16">
    <name type="scientific">Cyclonatronum proteinivorum</name>
    <dbReference type="NCBI Taxonomy" id="1457365"/>
    <lineage>
        <taxon>Bacteria</taxon>
        <taxon>Pseudomonadati</taxon>
        <taxon>Balneolota</taxon>
        <taxon>Balneolia</taxon>
        <taxon>Balneolales</taxon>
        <taxon>Cyclonatronaceae</taxon>
        <taxon>Cyclonatronum</taxon>
    </lineage>
</organism>
<keyword evidence="2" id="KW-0963">Cytoplasm</keyword>
<dbReference type="Pfam" id="PF12848">
    <property type="entry name" value="ABC_tran_Xtn"/>
    <property type="match status" value="1"/>
</dbReference>
<dbReference type="SMART" id="SM00382">
    <property type="entry name" value="AAA"/>
    <property type="match status" value="2"/>
</dbReference>
<evidence type="ECO:0000256" key="5">
    <source>
        <dbReference type="ARBA" id="ARBA00022737"/>
    </source>
</evidence>
<keyword evidence="4" id="KW-0699">rRNA-binding</keyword>